<dbReference type="PANTHER" id="PTHR37722">
    <property type="entry name" value="OS01G0167700 PROTEIN"/>
    <property type="match status" value="1"/>
</dbReference>
<dbReference type="AlphaFoldDB" id="A0AAV5JWE3"/>
<dbReference type="EMBL" id="BPVZ01000041">
    <property type="protein sequence ID" value="GKV14605.1"/>
    <property type="molecule type" value="Genomic_DNA"/>
</dbReference>
<evidence type="ECO:0000313" key="3">
    <source>
        <dbReference type="Proteomes" id="UP001054252"/>
    </source>
</evidence>
<evidence type="ECO:0000313" key="2">
    <source>
        <dbReference type="EMBL" id="GKV14605.1"/>
    </source>
</evidence>
<name>A0AAV5JWE3_9ROSI</name>
<sequence>MTEVAQWKLSCFCSKSTEISRPSLKFLANCIGIVPFSIFVSITVCRCVLSFSRPGGNGTMLQWMGGSRRKVTTSRRSTQKRQKQYFEQKKRQQHQSTGLGGYADGINMGTQLQREHRSLDILSFLNLSAISKECGSSCPSGTEDQGANTSEMKYHIPKGPPTIIPNAVTPAYFVEVKDARTPSTEYQVEIVSPKKILFSASHKHAPSGNDRTSDNWNVATEKELSVFDLLGDDGLDDNLGKSPVHEAYVAFSVEGLGRIGTETPIHSPKGPGRISSDYVSLDWKDVKQQNSSKNFNNVLGDLELKLDEAMQDIDTSLGYRASDLSLGKIDTCGNKMQKFSSVKDRVQLDDNNSTYRFMNDEFLYSSPSDDEFQYEREDISWKKWRCQIDGSSADFLKYGDNQISDYLFESSHLLKKRGNAETRKFHIIESPLKHPTSETGCDFTHSSGDSLLRGKFDFRDIASQPDWAPCVTEDAKDNFSFLREESSSSSAVDHCESFPKLISVWGKTSYSPPNLRARPNIRTSNTLGITKNKFSVDDIFAEETWNKDCNDTRNGSDAVGSGKCTRTPVTSESKPPKLLSSSFQDKIGPSRSWLFEEGCNSVDKSSAFSSFGRTKGTEPTSLGSKLWNEDPLGDFPVPESFIDSKSPFDRSKHGESIQCSPFSSFTTENSAFCQPFDHRNSLNSPVYSKTSFRPTTWDSSPYSATEGTPPDLSYTTGPHGGSDLDLSGQGSVSEDGENKSELQKANCERLMLEREVCNSNCGSFSEDSKVVHTLIPNTRDCKSKEVREGTSALKGSLKATHSPEHNEETSSSVKIPDKSKNHADENGHNHDAEALLPQQNGSAEKKGAESDMKKILTKRASDGVAVSSSEPVMMLKGYVLQFLCLQNVLEETSALH</sequence>
<proteinExistence type="predicted"/>
<dbReference type="Proteomes" id="UP001054252">
    <property type="component" value="Unassembled WGS sequence"/>
</dbReference>
<feature type="region of interest" description="Disordered" evidence="1">
    <location>
        <begin position="65"/>
        <end position="100"/>
    </location>
</feature>
<feature type="compositionally biased region" description="Basic and acidic residues" evidence="1">
    <location>
        <begin position="815"/>
        <end position="833"/>
    </location>
</feature>
<feature type="compositionally biased region" description="Low complexity" evidence="1">
    <location>
        <begin position="721"/>
        <end position="733"/>
    </location>
</feature>
<feature type="compositionally biased region" description="Basic residues" evidence="1">
    <location>
        <begin position="67"/>
        <end position="83"/>
    </location>
</feature>
<gene>
    <name evidence="2" type="ORF">SLEP1_g25451</name>
</gene>
<accession>A0AAV5JWE3</accession>
<comment type="caution">
    <text evidence="2">The sequence shown here is derived from an EMBL/GenBank/DDBJ whole genome shotgun (WGS) entry which is preliminary data.</text>
</comment>
<organism evidence="2 3">
    <name type="scientific">Rubroshorea leprosula</name>
    <dbReference type="NCBI Taxonomy" id="152421"/>
    <lineage>
        <taxon>Eukaryota</taxon>
        <taxon>Viridiplantae</taxon>
        <taxon>Streptophyta</taxon>
        <taxon>Embryophyta</taxon>
        <taxon>Tracheophyta</taxon>
        <taxon>Spermatophyta</taxon>
        <taxon>Magnoliopsida</taxon>
        <taxon>eudicotyledons</taxon>
        <taxon>Gunneridae</taxon>
        <taxon>Pentapetalae</taxon>
        <taxon>rosids</taxon>
        <taxon>malvids</taxon>
        <taxon>Malvales</taxon>
        <taxon>Dipterocarpaceae</taxon>
        <taxon>Rubroshorea</taxon>
    </lineage>
</organism>
<protein>
    <submittedName>
        <fullName evidence="2">Uncharacterized protein</fullName>
    </submittedName>
</protein>
<feature type="compositionally biased region" description="Polar residues" evidence="1">
    <location>
        <begin position="697"/>
        <end position="706"/>
    </location>
</feature>
<feature type="region of interest" description="Disordered" evidence="1">
    <location>
        <begin position="697"/>
        <end position="740"/>
    </location>
</feature>
<feature type="region of interest" description="Disordered" evidence="1">
    <location>
        <begin position="555"/>
        <end position="581"/>
    </location>
</feature>
<feature type="region of interest" description="Disordered" evidence="1">
    <location>
        <begin position="780"/>
        <end position="850"/>
    </location>
</feature>
<dbReference type="PANTHER" id="PTHR37722:SF2">
    <property type="entry name" value="OS01G0167700 PROTEIN"/>
    <property type="match status" value="1"/>
</dbReference>
<reference evidence="2 3" key="1">
    <citation type="journal article" date="2021" name="Commun. Biol.">
        <title>The genome of Shorea leprosula (Dipterocarpaceae) highlights the ecological relevance of drought in aseasonal tropical rainforests.</title>
        <authorList>
            <person name="Ng K.K.S."/>
            <person name="Kobayashi M.J."/>
            <person name="Fawcett J.A."/>
            <person name="Hatakeyama M."/>
            <person name="Paape T."/>
            <person name="Ng C.H."/>
            <person name="Ang C.C."/>
            <person name="Tnah L.H."/>
            <person name="Lee C.T."/>
            <person name="Nishiyama T."/>
            <person name="Sese J."/>
            <person name="O'Brien M.J."/>
            <person name="Copetti D."/>
            <person name="Mohd Noor M.I."/>
            <person name="Ong R.C."/>
            <person name="Putra M."/>
            <person name="Sireger I.Z."/>
            <person name="Indrioko S."/>
            <person name="Kosugi Y."/>
            <person name="Izuno A."/>
            <person name="Isagi Y."/>
            <person name="Lee S.L."/>
            <person name="Shimizu K.K."/>
        </authorList>
    </citation>
    <scope>NUCLEOTIDE SEQUENCE [LARGE SCALE GENOMIC DNA]</scope>
    <source>
        <strain evidence="2">214</strain>
    </source>
</reference>
<keyword evidence="3" id="KW-1185">Reference proteome</keyword>
<evidence type="ECO:0000256" key="1">
    <source>
        <dbReference type="SAM" id="MobiDB-lite"/>
    </source>
</evidence>